<dbReference type="InterPro" id="IPR053151">
    <property type="entry name" value="RNase_H-like"/>
</dbReference>
<sequence length="182" mass="20487">MGLEDWLLHNLGSNSLFRGTSIPWENFILLPPMLYHLQGSLCFSTMYRFNGNLHPTNGSQLIAMAHLTVIALMGILDGLRVAWNYGLEQIQCQIDCVEAFKLISSEDSHNSSIRLVRKITSMTSKAWVVDFIHIRREANYVADSIVKMPPNLDGSTSLLQTAPMHIANLLHCDLYGPPYSRI</sequence>
<keyword evidence="3" id="KW-1185">Reference proteome</keyword>
<dbReference type="Gene3D" id="3.30.420.10">
    <property type="entry name" value="Ribonuclease H-like superfamily/Ribonuclease H"/>
    <property type="match status" value="1"/>
</dbReference>
<dbReference type="EMBL" id="JBBPBM010000001">
    <property type="protein sequence ID" value="KAK8600857.1"/>
    <property type="molecule type" value="Genomic_DNA"/>
</dbReference>
<evidence type="ECO:0000313" key="2">
    <source>
        <dbReference type="EMBL" id="KAK8600857.1"/>
    </source>
</evidence>
<accession>A0ABR2GE86</accession>
<dbReference type="InterPro" id="IPR044730">
    <property type="entry name" value="RNase_H-like_dom_plant"/>
</dbReference>
<dbReference type="PANTHER" id="PTHR47723:SF19">
    <property type="entry name" value="POLYNUCLEOTIDYL TRANSFERASE, RIBONUCLEASE H-LIKE SUPERFAMILY PROTEIN"/>
    <property type="match status" value="1"/>
</dbReference>
<dbReference type="CDD" id="cd06222">
    <property type="entry name" value="RNase_H_like"/>
    <property type="match status" value="1"/>
</dbReference>
<dbReference type="PANTHER" id="PTHR47723">
    <property type="entry name" value="OS05G0353850 PROTEIN"/>
    <property type="match status" value="1"/>
</dbReference>
<dbReference type="Pfam" id="PF13456">
    <property type="entry name" value="RVT_3"/>
    <property type="match status" value="1"/>
</dbReference>
<dbReference type="InterPro" id="IPR036397">
    <property type="entry name" value="RNaseH_sf"/>
</dbReference>
<dbReference type="InterPro" id="IPR002156">
    <property type="entry name" value="RNaseH_domain"/>
</dbReference>
<proteinExistence type="predicted"/>
<evidence type="ECO:0000259" key="1">
    <source>
        <dbReference type="Pfam" id="PF13456"/>
    </source>
</evidence>
<feature type="domain" description="RNase H type-1" evidence="1">
    <location>
        <begin position="71"/>
        <end position="148"/>
    </location>
</feature>
<name>A0ABR2GE86_9ROSI</name>
<organism evidence="2 3">
    <name type="scientific">Hibiscus sabdariffa</name>
    <name type="common">roselle</name>
    <dbReference type="NCBI Taxonomy" id="183260"/>
    <lineage>
        <taxon>Eukaryota</taxon>
        <taxon>Viridiplantae</taxon>
        <taxon>Streptophyta</taxon>
        <taxon>Embryophyta</taxon>
        <taxon>Tracheophyta</taxon>
        <taxon>Spermatophyta</taxon>
        <taxon>Magnoliopsida</taxon>
        <taxon>eudicotyledons</taxon>
        <taxon>Gunneridae</taxon>
        <taxon>Pentapetalae</taxon>
        <taxon>rosids</taxon>
        <taxon>malvids</taxon>
        <taxon>Malvales</taxon>
        <taxon>Malvaceae</taxon>
        <taxon>Malvoideae</taxon>
        <taxon>Hibiscus</taxon>
    </lineage>
</organism>
<gene>
    <name evidence="2" type="ORF">V6N12_050705</name>
</gene>
<dbReference type="Proteomes" id="UP001472677">
    <property type="component" value="Unassembled WGS sequence"/>
</dbReference>
<comment type="caution">
    <text evidence="2">The sequence shown here is derived from an EMBL/GenBank/DDBJ whole genome shotgun (WGS) entry which is preliminary data.</text>
</comment>
<protein>
    <recommendedName>
        <fullName evidence="1">RNase H type-1 domain-containing protein</fullName>
    </recommendedName>
</protein>
<evidence type="ECO:0000313" key="3">
    <source>
        <dbReference type="Proteomes" id="UP001472677"/>
    </source>
</evidence>
<reference evidence="2 3" key="1">
    <citation type="journal article" date="2024" name="G3 (Bethesda)">
        <title>Genome assembly of Hibiscus sabdariffa L. provides insights into metabolisms of medicinal natural products.</title>
        <authorList>
            <person name="Kim T."/>
        </authorList>
    </citation>
    <scope>NUCLEOTIDE SEQUENCE [LARGE SCALE GENOMIC DNA]</scope>
    <source>
        <strain evidence="2">TK-2024</strain>
        <tissue evidence="2">Old leaves</tissue>
    </source>
</reference>